<evidence type="ECO:0000313" key="2">
    <source>
        <dbReference type="Proteomes" id="UP000525078"/>
    </source>
</evidence>
<sequence>MIFSSFSFI</sequence>
<protein>
    <submittedName>
        <fullName evidence="1">Uncharacterized protein</fullName>
    </submittedName>
</protein>
<proteinExistence type="predicted"/>
<name>A0A7J6GQ74_CANSA</name>
<dbReference type="Proteomes" id="UP000525078">
    <property type="component" value="Unassembled WGS sequence"/>
</dbReference>
<evidence type="ECO:0000313" key="1">
    <source>
        <dbReference type="EMBL" id="KAF4384971.1"/>
    </source>
</evidence>
<dbReference type="EMBL" id="JAATIP010000046">
    <property type="protein sequence ID" value="KAF4384971.1"/>
    <property type="molecule type" value="Genomic_DNA"/>
</dbReference>
<gene>
    <name evidence="1" type="ORF">F8388_010569</name>
</gene>
<reference evidence="1 2" key="1">
    <citation type="journal article" date="2020" name="bioRxiv">
        <title>Sequence and annotation of 42 cannabis genomes reveals extensive copy number variation in cannabinoid synthesis and pathogen resistance genes.</title>
        <authorList>
            <person name="Mckernan K.J."/>
            <person name="Helbert Y."/>
            <person name="Kane L.T."/>
            <person name="Ebling H."/>
            <person name="Zhang L."/>
            <person name="Liu B."/>
            <person name="Eaton Z."/>
            <person name="Mclaughlin S."/>
            <person name="Kingan S."/>
            <person name="Baybayan P."/>
            <person name="Concepcion G."/>
            <person name="Jordan M."/>
            <person name="Riva A."/>
            <person name="Barbazuk W."/>
            <person name="Harkins T."/>
        </authorList>
    </citation>
    <scope>NUCLEOTIDE SEQUENCE [LARGE SCALE GENOMIC DNA]</scope>
    <source>
        <strain evidence="2">cv. Jamaican Lion 4</strain>
        <tissue evidence="1">Leaf</tissue>
    </source>
</reference>
<comment type="caution">
    <text evidence="1">The sequence shown here is derived from an EMBL/GenBank/DDBJ whole genome shotgun (WGS) entry which is preliminary data.</text>
</comment>
<organism evidence="1 2">
    <name type="scientific">Cannabis sativa</name>
    <name type="common">Hemp</name>
    <name type="synonym">Marijuana</name>
    <dbReference type="NCBI Taxonomy" id="3483"/>
    <lineage>
        <taxon>Eukaryota</taxon>
        <taxon>Viridiplantae</taxon>
        <taxon>Streptophyta</taxon>
        <taxon>Embryophyta</taxon>
        <taxon>Tracheophyta</taxon>
        <taxon>Spermatophyta</taxon>
        <taxon>Magnoliopsida</taxon>
        <taxon>eudicotyledons</taxon>
        <taxon>Gunneridae</taxon>
        <taxon>Pentapetalae</taxon>
        <taxon>rosids</taxon>
        <taxon>fabids</taxon>
        <taxon>Rosales</taxon>
        <taxon>Cannabaceae</taxon>
        <taxon>Cannabis</taxon>
    </lineage>
</organism>
<accession>A0A7J6GQ74</accession>